<organism evidence="3 4">
    <name type="scientific">Noviherbaspirillum pedocola</name>
    <dbReference type="NCBI Taxonomy" id="2801341"/>
    <lineage>
        <taxon>Bacteria</taxon>
        <taxon>Pseudomonadati</taxon>
        <taxon>Pseudomonadota</taxon>
        <taxon>Betaproteobacteria</taxon>
        <taxon>Burkholderiales</taxon>
        <taxon>Oxalobacteraceae</taxon>
        <taxon>Noviherbaspirillum</taxon>
    </lineage>
</organism>
<evidence type="ECO:0000313" key="4">
    <source>
        <dbReference type="Proteomes" id="UP000622890"/>
    </source>
</evidence>
<dbReference type="EMBL" id="JAEPBG010000002">
    <property type="protein sequence ID" value="MBK4734192.1"/>
    <property type="molecule type" value="Genomic_DNA"/>
</dbReference>
<dbReference type="InterPro" id="IPR014729">
    <property type="entry name" value="Rossmann-like_a/b/a_fold"/>
</dbReference>
<dbReference type="InterPro" id="IPR006016">
    <property type="entry name" value="UspA"/>
</dbReference>
<evidence type="ECO:0000259" key="2">
    <source>
        <dbReference type="Pfam" id="PF00582"/>
    </source>
</evidence>
<dbReference type="AlphaFoldDB" id="A0A934SWM8"/>
<dbReference type="PANTHER" id="PTHR46268">
    <property type="entry name" value="STRESS RESPONSE PROTEIN NHAX"/>
    <property type="match status" value="1"/>
</dbReference>
<dbReference type="SUPFAM" id="SSF52402">
    <property type="entry name" value="Adenine nucleotide alpha hydrolases-like"/>
    <property type="match status" value="1"/>
</dbReference>
<evidence type="ECO:0000313" key="3">
    <source>
        <dbReference type="EMBL" id="MBK4734192.1"/>
    </source>
</evidence>
<evidence type="ECO:0000256" key="1">
    <source>
        <dbReference type="ARBA" id="ARBA00008791"/>
    </source>
</evidence>
<comment type="caution">
    <text evidence="3">The sequence shown here is derived from an EMBL/GenBank/DDBJ whole genome shotgun (WGS) entry which is preliminary data.</text>
</comment>
<proteinExistence type="inferred from homology"/>
<sequence length="158" mass="16855">MYRKILVAYNGSPESRYALHECIRLAPGGSAEVHLVVVVTPPPYLLVGEYAAAAVLSVEEGLVAEKEKMQAEIAAGHALLAEAGLTVIDHLEVGEPADIIEELSDRLGVELVIVGHARQKPFALRWWRGSMDAVLLERIRCSLLVAAGPRAGAVSAAP</sequence>
<dbReference type="RefSeq" id="WP_200590960.1">
    <property type="nucleotide sequence ID" value="NZ_JAEPBG010000002.1"/>
</dbReference>
<protein>
    <submittedName>
        <fullName evidence="3">Universal stress protein</fullName>
    </submittedName>
</protein>
<reference evidence="3" key="1">
    <citation type="submission" date="2021-01" db="EMBL/GenBank/DDBJ databases">
        <title>Genome sequence of strain Noviherbaspirillum sp. DKR-6.</title>
        <authorList>
            <person name="Chaudhary D.K."/>
        </authorList>
    </citation>
    <scope>NUCLEOTIDE SEQUENCE</scope>
    <source>
        <strain evidence="3">DKR-6</strain>
    </source>
</reference>
<gene>
    <name evidence="3" type="ORF">JJB74_06175</name>
</gene>
<keyword evidence="4" id="KW-1185">Reference proteome</keyword>
<dbReference type="Gene3D" id="3.40.50.620">
    <property type="entry name" value="HUPs"/>
    <property type="match status" value="1"/>
</dbReference>
<dbReference type="PANTHER" id="PTHR46268:SF15">
    <property type="entry name" value="UNIVERSAL STRESS PROTEIN HP_0031"/>
    <property type="match status" value="1"/>
</dbReference>
<dbReference type="Proteomes" id="UP000622890">
    <property type="component" value="Unassembled WGS sequence"/>
</dbReference>
<name>A0A934SWM8_9BURK</name>
<comment type="similarity">
    <text evidence="1">Belongs to the universal stress protein A family.</text>
</comment>
<dbReference type="CDD" id="cd00293">
    <property type="entry name" value="USP-like"/>
    <property type="match status" value="1"/>
</dbReference>
<feature type="domain" description="UspA" evidence="2">
    <location>
        <begin position="1"/>
        <end position="145"/>
    </location>
</feature>
<dbReference type="Pfam" id="PF00582">
    <property type="entry name" value="Usp"/>
    <property type="match status" value="1"/>
</dbReference>
<accession>A0A934SWM8</accession>